<accession>A0ACC3SFB6</accession>
<reference evidence="1" key="1">
    <citation type="submission" date="2024-02" db="EMBL/GenBank/DDBJ databases">
        <title>Metagenome Assembled Genome of Zalaria obscura JY119.</title>
        <authorList>
            <person name="Vighnesh L."/>
            <person name="Jagadeeshwari U."/>
            <person name="Venkata Ramana C."/>
            <person name="Sasikala C."/>
        </authorList>
    </citation>
    <scope>NUCLEOTIDE SEQUENCE</scope>
    <source>
        <strain evidence="1">JY119</strain>
    </source>
</reference>
<dbReference type="EMBL" id="JAMKPW020000013">
    <property type="protein sequence ID" value="KAK8211553.1"/>
    <property type="molecule type" value="Genomic_DNA"/>
</dbReference>
<dbReference type="Proteomes" id="UP001320706">
    <property type="component" value="Unassembled WGS sequence"/>
</dbReference>
<organism evidence="1 2">
    <name type="scientific">Zalaria obscura</name>
    <dbReference type="NCBI Taxonomy" id="2024903"/>
    <lineage>
        <taxon>Eukaryota</taxon>
        <taxon>Fungi</taxon>
        <taxon>Dikarya</taxon>
        <taxon>Ascomycota</taxon>
        <taxon>Pezizomycotina</taxon>
        <taxon>Dothideomycetes</taxon>
        <taxon>Dothideomycetidae</taxon>
        <taxon>Dothideales</taxon>
        <taxon>Zalariaceae</taxon>
        <taxon>Zalaria</taxon>
    </lineage>
</organism>
<evidence type="ECO:0000313" key="2">
    <source>
        <dbReference type="Proteomes" id="UP001320706"/>
    </source>
</evidence>
<protein>
    <submittedName>
        <fullName evidence="1">Uncharacterized protein</fullName>
    </submittedName>
</protein>
<evidence type="ECO:0000313" key="1">
    <source>
        <dbReference type="EMBL" id="KAK8211553.1"/>
    </source>
</evidence>
<comment type="caution">
    <text evidence="1">The sequence shown here is derived from an EMBL/GenBank/DDBJ whole genome shotgun (WGS) entry which is preliminary data.</text>
</comment>
<keyword evidence="2" id="KW-1185">Reference proteome</keyword>
<gene>
    <name evidence="1" type="ORF">M8818_003208</name>
</gene>
<name>A0ACC3SFB6_9PEZI</name>
<proteinExistence type="predicted"/>
<sequence>MAVTVSQTLPFPANTLSLTDPTRWTTLLPLLRPTIKPVQTAKGHTILIDSAQTPTPTSIRIAAISTPGALSSKLLEGKGRFVTAVVTQQKGAGVLTAKDIARAVEGTVGGGGGLVVVRSAKERSIKIEGAEIVEVDVKGDLELDHVLSLLGSCSPGVKTSIHHTADLLKHFVNTVSVAHSTFHTEKAEANPAILHASGTAGFEKARHAVERDLRHVMQAHPTEQQGDVTYSVHYADVNGLSRLENYILGGEIAKFFESAQLPYNLSTSTLLSHTSHARGFSISIAAIPTSSLPAQTPPTAPLSTSSLALTPSISPSQSRSTPSIPFSDASIRPLITAGCSALIAAEATITHYDTIVGDGDCGYTLRDGAQKVLSFIAGKDLAQLPSVLEELVHELEVSMGGTSGALYCIFLTAFSASLRTSATVSKAVAQALETLMRYTRAREGDRTMLDALVPFVRVLGERGGEGDEGAGAALEAAREGVERTKGLEARLGRSTYLDEAATRGTPDPGAYGLVVLLEGLCRAEGEGGAEIASRR</sequence>